<dbReference type="EMBL" id="BCMM01000008">
    <property type="protein sequence ID" value="GAQ61904.1"/>
    <property type="molecule type" value="Genomic_DNA"/>
</dbReference>
<reference evidence="3" key="1">
    <citation type="submission" date="2015-11" db="EMBL/GenBank/DDBJ databases">
        <authorList>
            <consortium name="Cross-ministerial Strategic Innovation Promotion Program (SIP) consortium"/>
            <person name="Tomihama T."/>
            <person name="Ikenaga M."/>
            <person name="Sakai M."/>
            <person name="Okubo T."/>
            <person name="Ikeda S."/>
        </authorList>
    </citation>
    <scope>NUCLEOTIDE SEQUENCE [LARGE SCALE GENOMIC DNA]</scope>
    <source>
        <strain evidence="3">S58</strain>
    </source>
</reference>
<evidence type="ECO:0000256" key="1">
    <source>
        <dbReference type="SAM" id="MobiDB-lite"/>
    </source>
</evidence>
<accession>A0A100JLU1</accession>
<protein>
    <submittedName>
        <fullName evidence="2">Uncharacterized protein</fullName>
    </submittedName>
</protein>
<dbReference type="Proteomes" id="UP000067448">
    <property type="component" value="Unassembled WGS sequence"/>
</dbReference>
<name>A0A100JLU1_STRSC</name>
<reference evidence="2 3" key="2">
    <citation type="journal article" date="2016" name="Genome Announc.">
        <title>Draft Genome Sequences of Streptomyces scabiei S58, Streptomyces turgidiscabies T45, and Streptomyces acidiscabies a10, the Pathogens of Potato Common Scab, Isolated in Japan.</title>
        <authorList>
            <person name="Tomihama T."/>
            <person name="Nishi Y."/>
            <person name="Sakai M."/>
            <person name="Ikenaga M."/>
            <person name="Okubo T."/>
            <person name="Ikeda S."/>
        </authorList>
    </citation>
    <scope>NUCLEOTIDE SEQUENCE [LARGE SCALE GENOMIC DNA]</scope>
    <source>
        <strain evidence="2 3">S58</strain>
    </source>
</reference>
<proteinExistence type="predicted"/>
<sequence length="178" mass="19238">MADDAHRTRDARIRVDALGGGTVEVNGHDISDAVRGFTLTGEAGHMPRLGLDLRLFTGEVEGEVQVHIPDETAATLVALGWTPPPRLFKMDGVLTEGDADTAREALRQMNADPHGLKAGLTVQPYTDHGQRKWVFRCWGTDDGCDGVLSLDHTTRTSAESARDRHLAEAHQPAGGTPR</sequence>
<reference evidence="3" key="3">
    <citation type="submission" date="2016-02" db="EMBL/GenBank/DDBJ databases">
        <title>Draft genome of pathogenic Streptomyces sp. in Japan.</title>
        <authorList>
            <person name="Tomihama T."/>
            <person name="Ikenaga M."/>
            <person name="Sakai M."/>
            <person name="Okubo T."/>
            <person name="Ikeda S."/>
        </authorList>
    </citation>
    <scope>NUCLEOTIDE SEQUENCE [LARGE SCALE GENOMIC DNA]</scope>
    <source>
        <strain evidence="3">S58</strain>
    </source>
</reference>
<evidence type="ECO:0000313" key="2">
    <source>
        <dbReference type="EMBL" id="GAQ61904.1"/>
    </source>
</evidence>
<feature type="region of interest" description="Disordered" evidence="1">
    <location>
        <begin position="155"/>
        <end position="178"/>
    </location>
</feature>
<dbReference type="OrthoDB" id="4351173at2"/>
<organism evidence="2 3">
    <name type="scientific">Streptomyces scabiei</name>
    <dbReference type="NCBI Taxonomy" id="1930"/>
    <lineage>
        <taxon>Bacteria</taxon>
        <taxon>Bacillati</taxon>
        <taxon>Actinomycetota</taxon>
        <taxon>Actinomycetes</taxon>
        <taxon>Kitasatosporales</taxon>
        <taxon>Streptomycetaceae</taxon>
        <taxon>Streptomyces</taxon>
    </lineage>
</organism>
<dbReference type="RefSeq" id="WP_059079756.1">
    <property type="nucleotide sequence ID" value="NZ_BCMM01000008.1"/>
</dbReference>
<dbReference type="AlphaFoldDB" id="A0A100JLU1"/>
<evidence type="ECO:0000313" key="3">
    <source>
        <dbReference type="Proteomes" id="UP000067448"/>
    </source>
</evidence>
<gene>
    <name evidence="2" type="ORF">SsS58_02258</name>
</gene>
<comment type="caution">
    <text evidence="2">The sequence shown here is derived from an EMBL/GenBank/DDBJ whole genome shotgun (WGS) entry which is preliminary data.</text>
</comment>